<organism evidence="1 2">
    <name type="scientific">Araneus ventricosus</name>
    <name type="common">Orbweaver spider</name>
    <name type="synonym">Epeira ventricosa</name>
    <dbReference type="NCBI Taxonomy" id="182803"/>
    <lineage>
        <taxon>Eukaryota</taxon>
        <taxon>Metazoa</taxon>
        <taxon>Ecdysozoa</taxon>
        <taxon>Arthropoda</taxon>
        <taxon>Chelicerata</taxon>
        <taxon>Arachnida</taxon>
        <taxon>Araneae</taxon>
        <taxon>Araneomorphae</taxon>
        <taxon>Entelegynae</taxon>
        <taxon>Araneoidea</taxon>
        <taxon>Araneidae</taxon>
        <taxon>Araneus</taxon>
    </lineage>
</organism>
<reference evidence="1 2" key="1">
    <citation type="journal article" date="2019" name="Sci. Rep.">
        <title>Orb-weaving spider Araneus ventricosus genome elucidates the spidroin gene catalogue.</title>
        <authorList>
            <person name="Kono N."/>
            <person name="Nakamura H."/>
            <person name="Ohtoshi R."/>
            <person name="Moran D.A.P."/>
            <person name="Shinohara A."/>
            <person name="Yoshida Y."/>
            <person name="Fujiwara M."/>
            <person name="Mori M."/>
            <person name="Tomita M."/>
            <person name="Arakawa K."/>
        </authorList>
    </citation>
    <scope>NUCLEOTIDE SEQUENCE [LARGE SCALE GENOMIC DNA]</scope>
</reference>
<protein>
    <recommendedName>
        <fullName evidence="3">Tudor domain-containing protein</fullName>
    </recommendedName>
</protein>
<evidence type="ECO:0000313" key="1">
    <source>
        <dbReference type="EMBL" id="GBN92317.1"/>
    </source>
</evidence>
<gene>
    <name evidence="1" type="ORF">AVEN_168979_1</name>
</gene>
<dbReference type="Proteomes" id="UP000499080">
    <property type="component" value="Unassembled WGS sequence"/>
</dbReference>
<dbReference type="InterPro" id="IPR035437">
    <property type="entry name" value="SNase_OB-fold_sf"/>
</dbReference>
<sequence length="76" mass="8562">MISVAKVHYVDYGDTEGWKKKYLENCKKDFLLDESFSVQCHLDGIIPAGAAQTDSIQPVIFSDSWFASHEHLSLLS</sequence>
<dbReference type="EMBL" id="BGPR01024317">
    <property type="protein sequence ID" value="GBN92317.1"/>
    <property type="molecule type" value="Genomic_DNA"/>
</dbReference>
<keyword evidence="2" id="KW-1185">Reference proteome</keyword>
<name>A0A4Y2SVP6_ARAVE</name>
<dbReference type="AlphaFoldDB" id="A0A4Y2SVP6"/>
<dbReference type="Gene3D" id="2.30.30.140">
    <property type="match status" value="1"/>
</dbReference>
<evidence type="ECO:0000313" key="2">
    <source>
        <dbReference type="Proteomes" id="UP000499080"/>
    </source>
</evidence>
<evidence type="ECO:0008006" key="3">
    <source>
        <dbReference type="Google" id="ProtNLM"/>
    </source>
</evidence>
<proteinExistence type="predicted"/>
<feature type="non-terminal residue" evidence="1">
    <location>
        <position position="76"/>
    </location>
</feature>
<dbReference type="Gene3D" id="2.40.50.90">
    <property type="match status" value="1"/>
</dbReference>
<comment type="caution">
    <text evidence="1">The sequence shown here is derived from an EMBL/GenBank/DDBJ whole genome shotgun (WGS) entry which is preliminary data.</text>
</comment>
<accession>A0A4Y2SVP6</accession>